<evidence type="ECO:0000256" key="5">
    <source>
        <dbReference type="ARBA" id="ARBA00023237"/>
    </source>
</evidence>
<dbReference type="PROSITE" id="PS51257">
    <property type="entry name" value="PROKAR_LIPOPROTEIN"/>
    <property type="match status" value="1"/>
</dbReference>
<evidence type="ECO:0000256" key="3">
    <source>
        <dbReference type="ARBA" id="ARBA00022729"/>
    </source>
</evidence>
<keyword evidence="10" id="KW-1185">Reference proteome</keyword>
<keyword evidence="5" id="KW-0998">Cell outer membrane</keyword>
<dbReference type="Proteomes" id="UP001500394">
    <property type="component" value="Unassembled WGS sequence"/>
</dbReference>
<keyword evidence="4" id="KW-0472">Membrane</keyword>
<feature type="signal peptide" evidence="6">
    <location>
        <begin position="1"/>
        <end position="24"/>
    </location>
</feature>
<evidence type="ECO:0000259" key="7">
    <source>
        <dbReference type="Pfam" id="PF07980"/>
    </source>
</evidence>
<dbReference type="SUPFAM" id="SSF48452">
    <property type="entry name" value="TPR-like"/>
    <property type="match status" value="1"/>
</dbReference>
<feature type="domain" description="SusD-like N-terminal" evidence="8">
    <location>
        <begin position="28"/>
        <end position="232"/>
    </location>
</feature>
<evidence type="ECO:0000256" key="2">
    <source>
        <dbReference type="ARBA" id="ARBA00006275"/>
    </source>
</evidence>
<comment type="similarity">
    <text evidence="2">Belongs to the SusD family.</text>
</comment>
<dbReference type="Gene3D" id="1.25.40.390">
    <property type="match status" value="1"/>
</dbReference>
<sequence>MKVAMKKNIFIKGAIALCSLALFSSCDKFLDKNPDMRTEINTVDKVAQLLVSAYPGYSYIFTESYTDNFEDKGPGQGGHVNQPMVDLYFWKDPTGSGNSTPVQYWNGCYTAIAAANQALEAIELGNFKESEIRQYKGEALVARAYAHFMLVTLFSKAYEIGKQNTSPGIPYVTEPETVVMAKYDRETVDITYQKIRQDLEEGLPMLMGGVWRVPKYHFNPQAAHAFAARFYLFTGEWDKVISHVSAILPDNNFYDNIRQYTGNLASLTYAEHSQEYTKAERPFNLLLANCYSTYHRSSGYGTCLYGFGETKKNEWAATTVFGASFKNRLGSWGAPHYTPNKYNEYFHYTNVAAGIGYPYIMMPLFTMDEALINRAEAYIQLGQYQKAIDDLNVIARSRITNFNINTHGLTVEKARAFTGEQDDKEAMIKALLDIKKKVFLLEGIRWMDILRHRITVKHNFIAADGTETFEELTPEDNRRMFQIPQEAALAGIELNPR</sequence>
<dbReference type="Pfam" id="PF14322">
    <property type="entry name" value="SusD-like_3"/>
    <property type="match status" value="1"/>
</dbReference>
<dbReference type="EMBL" id="BAABGR010000015">
    <property type="protein sequence ID" value="GAA4516149.1"/>
    <property type="molecule type" value="Genomic_DNA"/>
</dbReference>
<evidence type="ECO:0000256" key="1">
    <source>
        <dbReference type="ARBA" id="ARBA00004442"/>
    </source>
</evidence>
<dbReference type="InterPro" id="IPR033985">
    <property type="entry name" value="SusD-like_N"/>
</dbReference>
<comment type="caution">
    <text evidence="9">The sequence shown here is derived from an EMBL/GenBank/DDBJ whole genome shotgun (WGS) entry which is preliminary data.</text>
</comment>
<accession>A0ABP8R2D3</accession>
<evidence type="ECO:0000259" key="8">
    <source>
        <dbReference type="Pfam" id="PF14322"/>
    </source>
</evidence>
<dbReference type="InterPro" id="IPR012944">
    <property type="entry name" value="SusD_RagB_dom"/>
</dbReference>
<reference evidence="10" key="1">
    <citation type="journal article" date="2019" name="Int. J. Syst. Evol. Microbiol.">
        <title>The Global Catalogue of Microorganisms (GCM) 10K type strain sequencing project: providing services to taxonomists for standard genome sequencing and annotation.</title>
        <authorList>
            <consortium name="The Broad Institute Genomics Platform"/>
            <consortium name="The Broad Institute Genome Sequencing Center for Infectious Disease"/>
            <person name="Wu L."/>
            <person name="Ma J."/>
        </authorList>
    </citation>
    <scope>NUCLEOTIDE SEQUENCE [LARGE SCALE GENOMIC DNA]</scope>
    <source>
        <strain evidence="10">JCM 17858</strain>
    </source>
</reference>
<evidence type="ECO:0000256" key="4">
    <source>
        <dbReference type="ARBA" id="ARBA00023136"/>
    </source>
</evidence>
<feature type="domain" description="RagB/SusD" evidence="7">
    <location>
        <begin position="337"/>
        <end position="474"/>
    </location>
</feature>
<protein>
    <submittedName>
        <fullName evidence="9">RagB/SusD family nutrient uptake outer membrane protein</fullName>
    </submittedName>
</protein>
<proteinExistence type="inferred from homology"/>
<gene>
    <name evidence="9" type="ORF">GCM10023173_14970</name>
</gene>
<organism evidence="9 10">
    <name type="scientific">Sphingobacterium thermophilum</name>
    <dbReference type="NCBI Taxonomy" id="768534"/>
    <lineage>
        <taxon>Bacteria</taxon>
        <taxon>Pseudomonadati</taxon>
        <taxon>Bacteroidota</taxon>
        <taxon>Sphingobacteriia</taxon>
        <taxon>Sphingobacteriales</taxon>
        <taxon>Sphingobacteriaceae</taxon>
        <taxon>Sphingobacterium</taxon>
    </lineage>
</organism>
<feature type="chain" id="PRO_5046574514" evidence="6">
    <location>
        <begin position="25"/>
        <end position="497"/>
    </location>
</feature>
<name>A0ABP8R2D3_9SPHI</name>
<dbReference type="Pfam" id="PF07980">
    <property type="entry name" value="SusD_RagB"/>
    <property type="match status" value="1"/>
</dbReference>
<evidence type="ECO:0000256" key="6">
    <source>
        <dbReference type="SAM" id="SignalP"/>
    </source>
</evidence>
<keyword evidence="3 6" id="KW-0732">Signal</keyword>
<dbReference type="InterPro" id="IPR011990">
    <property type="entry name" value="TPR-like_helical_dom_sf"/>
</dbReference>
<evidence type="ECO:0000313" key="10">
    <source>
        <dbReference type="Proteomes" id="UP001500394"/>
    </source>
</evidence>
<comment type="subcellular location">
    <subcellularLocation>
        <location evidence="1">Cell outer membrane</location>
    </subcellularLocation>
</comment>
<evidence type="ECO:0000313" key="9">
    <source>
        <dbReference type="EMBL" id="GAA4516149.1"/>
    </source>
</evidence>